<name>A0A4Q9PG39_9APHY</name>
<dbReference type="EMBL" id="ML145276">
    <property type="protein sequence ID" value="TBU51921.1"/>
    <property type="molecule type" value="Genomic_DNA"/>
</dbReference>
<evidence type="ECO:0000313" key="3">
    <source>
        <dbReference type="Proteomes" id="UP000292082"/>
    </source>
</evidence>
<evidence type="ECO:0000256" key="1">
    <source>
        <dbReference type="SAM" id="Phobius"/>
    </source>
</evidence>
<dbReference type="Proteomes" id="UP000292082">
    <property type="component" value="Unassembled WGS sequence"/>
</dbReference>
<proteinExistence type="predicted"/>
<protein>
    <submittedName>
        <fullName evidence="2">Uncharacterized protein</fullName>
    </submittedName>
</protein>
<gene>
    <name evidence="2" type="ORF">BD310DRAFT_890160</name>
</gene>
<feature type="transmembrane region" description="Helical" evidence="1">
    <location>
        <begin position="15"/>
        <end position="34"/>
    </location>
</feature>
<keyword evidence="3" id="KW-1185">Reference proteome</keyword>
<feature type="transmembrane region" description="Helical" evidence="1">
    <location>
        <begin position="116"/>
        <end position="137"/>
    </location>
</feature>
<accession>A0A4Q9PG39</accession>
<sequence length="256" mass="27753">MFNTIRVYALSRMNVMLAMGTCALSIIPTIANLVQNIKWIKAINLPPPFNCVANDTTPPGITIMCPILVRGSFILADSIVLAVTWHYTHKPYRAQRSLHVSPSKSFTSVMLYNGSLYFSVLAALNTLDLILSVLDLIQNGIGGNQSLAGNVADVISPILFSRFILNLHQVNREVAHEQDDTLSADIQFAIQSWSSHSLPPSLASFAQPVHVGSEGEDKDEDTKEIPESNFSVVEGTDVVPCVETGGAGAAFHDFQG</sequence>
<keyword evidence="1" id="KW-0472">Membrane</keyword>
<reference evidence="2 3" key="1">
    <citation type="submission" date="2019-01" db="EMBL/GenBank/DDBJ databases">
        <title>Draft genome sequences of three monokaryotic isolates of the white-rot basidiomycete fungus Dichomitus squalens.</title>
        <authorList>
            <consortium name="DOE Joint Genome Institute"/>
            <person name="Lopez S.C."/>
            <person name="Andreopoulos B."/>
            <person name="Pangilinan J."/>
            <person name="Lipzen A."/>
            <person name="Riley R."/>
            <person name="Ahrendt S."/>
            <person name="Ng V."/>
            <person name="Barry K."/>
            <person name="Daum C."/>
            <person name="Grigoriev I.V."/>
            <person name="Hilden K.S."/>
            <person name="Makela M.R."/>
            <person name="de Vries R.P."/>
        </authorList>
    </citation>
    <scope>NUCLEOTIDE SEQUENCE [LARGE SCALE GENOMIC DNA]</scope>
    <source>
        <strain evidence="2 3">CBS 464.89</strain>
    </source>
</reference>
<evidence type="ECO:0000313" key="2">
    <source>
        <dbReference type="EMBL" id="TBU51921.1"/>
    </source>
</evidence>
<feature type="transmembrane region" description="Helical" evidence="1">
    <location>
        <begin position="67"/>
        <end position="87"/>
    </location>
</feature>
<dbReference type="AlphaFoldDB" id="A0A4Q9PG39"/>
<organism evidence="2 3">
    <name type="scientific">Dichomitus squalens</name>
    <dbReference type="NCBI Taxonomy" id="114155"/>
    <lineage>
        <taxon>Eukaryota</taxon>
        <taxon>Fungi</taxon>
        <taxon>Dikarya</taxon>
        <taxon>Basidiomycota</taxon>
        <taxon>Agaricomycotina</taxon>
        <taxon>Agaricomycetes</taxon>
        <taxon>Polyporales</taxon>
        <taxon>Polyporaceae</taxon>
        <taxon>Dichomitus</taxon>
    </lineage>
</organism>
<keyword evidence="1" id="KW-0812">Transmembrane</keyword>
<keyword evidence="1" id="KW-1133">Transmembrane helix</keyword>